<keyword evidence="7 11" id="KW-1133">Transmembrane helix</keyword>
<evidence type="ECO:0000256" key="1">
    <source>
        <dbReference type="ARBA" id="ARBA00004377"/>
    </source>
</evidence>
<dbReference type="NCBIfam" id="TIGR02532">
    <property type="entry name" value="IV_pilin_GFxxxE"/>
    <property type="match status" value="1"/>
</dbReference>
<dbReference type="SUPFAM" id="SSF54523">
    <property type="entry name" value="Pili subunits"/>
    <property type="match status" value="1"/>
</dbReference>
<comment type="caution">
    <text evidence="13">The sequence shown here is derived from an EMBL/GenBank/DDBJ whole genome shotgun (WGS) entry which is preliminary data.</text>
</comment>
<protein>
    <recommendedName>
        <fullName evidence="2">Type II secretion system protein H</fullName>
    </recommendedName>
    <alternativeName>
        <fullName evidence="10">General secretion pathway protein H</fullName>
    </alternativeName>
</protein>
<evidence type="ECO:0000256" key="4">
    <source>
        <dbReference type="ARBA" id="ARBA00022481"/>
    </source>
</evidence>
<dbReference type="OrthoDB" id="5624462at2"/>
<keyword evidence="5" id="KW-0997">Cell inner membrane</keyword>
<reference evidence="13 14" key="1">
    <citation type="submission" date="2018-03" db="EMBL/GenBank/DDBJ databases">
        <title>Genomic Encyclopedia of Archaeal and Bacterial Type Strains, Phase II (KMG-II): from individual species to whole genera.</title>
        <authorList>
            <person name="Goeker M."/>
        </authorList>
    </citation>
    <scope>NUCLEOTIDE SEQUENCE [LARGE SCALE GENOMIC DNA]</scope>
    <source>
        <strain evidence="13 14">DSM 17586</strain>
    </source>
</reference>
<dbReference type="GO" id="GO:0015628">
    <property type="term" value="P:protein secretion by the type II secretion system"/>
    <property type="evidence" value="ECO:0007669"/>
    <property type="project" value="InterPro"/>
</dbReference>
<feature type="domain" description="General secretion pathway GspH" evidence="12">
    <location>
        <begin position="53"/>
        <end position="170"/>
    </location>
</feature>
<evidence type="ECO:0000259" key="12">
    <source>
        <dbReference type="Pfam" id="PF12019"/>
    </source>
</evidence>
<dbReference type="EMBL" id="PYGI01000008">
    <property type="protein sequence ID" value="PSL14288.1"/>
    <property type="molecule type" value="Genomic_DNA"/>
</dbReference>
<feature type="transmembrane region" description="Helical" evidence="11">
    <location>
        <begin position="17"/>
        <end position="38"/>
    </location>
</feature>
<keyword evidence="8 11" id="KW-0472">Membrane</keyword>
<comment type="subcellular location">
    <subcellularLocation>
        <location evidence="1">Cell inner membrane</location>
        <topology evidence="1">Single-pass membrane protein</topology>
    </subcellularLocation>
</comment>
<evidence type="ECO:0000256" key="8">
    <source>
        <dbReference type="ARBA" id="ARBA00023136"/>
    </source>
</evidence>
<evidence type="ECO:0000256" key="10">
    <source>
        <dbReference type="ARBA" id="ARBA00030775"/>
    </source>
</evidence>
<dbReference type="Pfam" id="PF12019">
    <property type="entry name" value="GspH"/>
    <property type="match status" value="1"/>
</dbReference>
<keyword evidence="3" id="KW-1003">Cell membrane</keyword>
<organism evidence="13 14">
    <name type="scientific">Marinobacterium halophilum</name>
    <dbReference type="NCBI Taxonomy" id="267374"/>
    <lineage>
        <taxon>Bacteria</taxon>
        <taxon>Pseudomonadati</taxon>
        <taxon>Pseudomonadota</taxon>
        <taxon>Gammaproteobacteria</taxon>
        <taxon>Oceanospirillales</taxon>
        <taxon>Oceanospirillaceae</taxon>
        <taxon>Marinobacterium</taxon>
    </lineage>
</organism>
<keyword evidence="6 11" id="KW-0812">Transmembrane</keyword>
<proteinExistence type="inferred from homology"/>
<dbReference type="InterPro" id="IPR045584">
    <property type="entry name" value="Pilin-like"/>
</dbReference>
<dbReference type="Gene3D" id="3.55.40.10">
    <property type="entry name" value="minor pseudopilin epsh domain"/>
    <property type="match status" value="1"/>
</dbReference>
<evidence type="ECO:0000256" key="9">
    <source>
        <dbReference type="ARBA" id="ARBA00025772"/>
    </source>
</evidence>
<dbReference type="InterPro" id="IPR022346">
    <property type="entry name" value="T2SS_GspH"/>
</dbReference>
<dbReference type="Proteomes" id="UP000242133">
    <property type="component" value="Unassembled WGS sequence"/>
</dbReference>
<evidence type="ECO:0000256" key="6">
    <source>
        <dbReference type="ARBA" id="ARBA00022692"/>
    </source>
</evidence>
<keyword evidence="14" id="KW-1185">Reference proteome</keyword>
<name>A0A2P8EXU7_9GAMM</name>
<dbReference type="RefSeq" id="WP_106591371.1">
    <property type="nucleotide sequence ID" value="NZ_PYGI01000008.1"/>
</dbReference>
<sequence>MDDHCTGPDHRQRGLTLVELLLCITILAILTSLAPPAFTDLLARSRLGAVETDLTGLLASARSSALMRNQRVTLCHSADGQQCADTRRQGTHAWSGGLLFVDLDQNRTVSNDETVFYVANFSSAATILWNRGDSLVYQPDGTVLGGSNGTFTIQTPNSTREHRVIVSMMGRVRRVQTASEHD</sequence>
<dbReference type="GO" id="GO:0015627">
    <property type="term" value="C:type II protein secretion system complex"/>
    <property type="evidence" value="ECO:0007669"/>
    <property type="project" value="InterPro"/>
</dbReference>
<evidence type="ECO:0000313" key="14">
    <source>
        <dbReference type="Proteomes" id="UP000242133"/>
    </source>
</evidence>
<dbReference type="AlphaFoldDB" id="A0A2P8EXU7"/>
<dbReference type="InterPro" id="IPR012902">
    <property type="entry name" value="N_methyl_site"/>
</dbReference>
<evidence type="ECO:0000256" key="2">
    <source>
        <dbReference type="ARBA" id="ARBA00021549"/>
    </source>
</evidence>
<evidence type="ECO:0000256" key="5">
    <source>
        <dbReference type="ARBA" id="ARBA00022519"/>
    </source>
</evidence>
<evidence type="ECO:0000256" key="11">
    <source>
        <dbReference type="SAM" id="Phobius"/>
    </source>
</evidence>
<evidence type="ECO:0000256" key="7">
    <source>
        <dbReference type="ARBA" id="ARBA00022989"/>
    </source>
</evidence>
<evidence type="ECO:0000256" key="3">
    <source>
        <dbReference type="ARBA" id="ARBA00022475"/>
    </source>
</evidence>
<keyword evidence="4" id="KW-0488">Methylation</keyword>
<gene>
    <name evidence="13" type="ORF">CLV44_10811</name>
</gene>
<comment type="similarity">
    <text evidence="9">Belongs to the GSP H family.</text>
</comment>
<accession>A0A2P8EXU7</accession>
<evidence type="ECO:0000313" key="13">
    <source>
        <dbReference type="EMBL" id="PSL14288.1"/>
    </source>
</evidence>
<dbReference type="GO" id="GO:0005886">
    <property type="term" value="C:plasma membrane"/>
    <property type="evidence" value="ECO:0007669"/>
    <property type="project" value="UniProtKB-SubCell"/>
</dbReference>
<dbReference type="Pfam" id="PF07963">
    <property type="entry name" value="N_methyl"/>
    <property type="match status" value="1"/>
</dbReference>